<proteinExistence type="predicted"/>
<reference evidence="1 2" key="1">
    <citation type="submission" date="2017-06" db="EMBL/GenBank/DDBJ databases">
        <title>Draft genome sequence of Fusobacterium nucleatum subsp. polymorphum KCOM 1271 (=ChDC F305).</title>
        <authorList>
            <person name="Kook J.-K."/>
            <person name="Park S.-N."/>
            <person name="Lim Y.K."/>
            <person name="Roh H."/>
        </authorList>
    </citation>
    <scope>NUCLEOTIDE SEQUENCE [LARGE SCALE GENOMIC DNA]</scope>
    <source>
        <strain evidence="2">KCOM 1271 (ChDC F305)</strain>
    </source>
</reference>
<dbReference type="EMBL" id="NIRN01000001">
    <property type="protein sequence ID" value="PHI05760.1"/>
    <property type="molecule type" value="Genomic_DNA"/>
</dbReference>
<dbReference type="RefSeq" id="WP_098973492.1">
    <property type="nucleotide sequence ID" value="NZ_CP077115.1"/>
</dbReference>
<evidence type="ECO:0000313" key="2">
    <source>
        <dbReference type="Proteomes" id="UP000224182"/>
    </source>
</evidence>
<sequence>MTKGLKELRERVLKNGKGEFDLTDDYIASGNDSKYSLIWRGTRQFVKGYNSLKAIKEDLKNRGL</sequence>
<organism evidence="1 2">
    <name type="scientific">Fusobacterium nucleatum subsp. polymorphum</name>
    <name type="common">Fusobacterium polymorphum</name>
    <dbReference type="NCBI Taxonomy" id="76857"/>
    <lineage>
        <taxon>Bacteria</taxon>
        <taxon>Fusobacteriati</taxon>
        <taxon>Fusobacteriota</taxon>
        <taxon>Fusobacteriia</taxon>
        <taxon>Fusobacteriales</taxon>
        <taxon>Fusobacteriaceae</taxon>
        <taxon>Fusobacterium</taxon>
    </lineage>
</organism>
<evidence type="ECO:0000313" key="1">
    <source>
        <dbReference type="EMBL" id="PHI05760.1"/>
    </source>
</evidence>
<gene>
    <name evidence="1" type="ORF">CBG54_01125</name>
</gene>
<dbReference type="Proteomes" id="UP000224182">
    <property type="component" value="Unassembled WGS sequence"/>
</dbReference>
<dbReference type="AlphaFoldDB" id="A0A2C6A269"/>
<protein>
    <submittedName>
        <fullName evidence="1">Uncharacterized protein</fullName>
    </submittedName>
</protein>
<name>A0A2C6A269_FUSNP</name>
<comment type="caution">
    <text evidence="1">The sequence shown here is derived from an EMBL/GenBank/DDBJ whole genome shotgun (WGS) entry which is preliminary data.</text>
</comment>
<accession>A0A2C6A269</accession>